<dbReference type="Pfam" id="PF05670">
    <property type="entry name" value="NFACT-R_1"/>
    <property type="match status" value="1"/>
</dbReference>
<name>A0A520KQR0_METT2</name>
<evidence type="ECO:0000259" key="1">
    <source>
        <dbReference type="Pfam" id="PF05670"/>
    </source>
</evidence>
<dbReference type="PANTHER" id="PTHR15239:SF6">
    <property type="entry name" value="RIBOSOME QUALITY CONTROL COMPLEX SUBUNIT NEMF"/>
    <property type="match status" value="1"/>
</dbReference>
<dbReference type="PANTHER" id="PTHR15239">
    <property type="entry name" value="NUCLEAR EXPORT MEDIATOR FACTOR NEMF"/>
    <property type="match status" value="1"/>
</dbReference>
<dbReference type="Gene3D" id="2.30.310.10">
    <property type="entry name" value="ibrinogen binding protein from staphylococcus aureus domain"/>
    <property type="match status" value="1"/>
</dbReference>
<protein>
    <submittedName>
        <fullName evidence="2">Fibronectin-binding domain-containing protein</fullName>
    </submittedName>
</protein>
<dbReference type="InterPro" id="IPR051608">
    <property type="entry name" value="RQC_Subunit_NEMF"/>
</dbReference>
<accession>A0A520KQR0</accession>
<gene>
    <name evidence="2" type="ORF">EF806_06510</name>
</gene>
<dbReference type="NCBIfam" id="NF041120">
    <property type="entry name" value="RqcH_arch"/>
    <property type="match status" value="1"/>
</dbReference>
<dbReference type="EMBL" id="RXIF01000012">
    <property type="protein sequence ID" value="RZN63877.1"/>
    <property type="molecule type" value="Genomic_DNA"/>
</dbReference>
<dbReference type="AlphaFoldDB" id="A0A520KQR0"/>
<sequence length="697" mass="80353">MQQKKEMSGLDILAIVKEFEEIIGGKIDKIYQIDDIIRVRFYSYTFGRKDIIIDINGKIYISNTPPPAPKNPTGFAMLLRKYISGGAILSIYQYLLDRIVIIEIGRGGKRYNLLVELFAGGNVLLLDDNFEIVGWKDNVIQGSIKIKTGDRYTFPEEIFTPLYLDFLREHLHSIFLTSEKNIVETIALTLGFGGVYAEEICIRCNVDKKASIKDLSEEEIERLTNEIYKLLSSVNAGEIKPNIVYSSKKPIGFFPIDMQSFSKYEKRYFERFNNCIDEYFQSIEEKKTVELKNKDKKKNGGSKVERIISRQEAAIKEYKNRSEENKEIGDLIYERYTLINEILSIINKATERYSFDDIKKLLNKKRDAGIKGLDYIKDIDGAAKKITLNIDGRSIDLFLEKNLSNNAEEYYEKSKKFKKKMDGAIKSRDIFLKELEKAKKKEKQDANRILVIRRRDKRWYHRFRWFYSSDGFLIIGGKDADSNEEIVSKYMEKNDIFFHADIQGAPATVIKTNNKEVPLTTMEEAAIFATSYSNFWKIGAFSGDCYWVYPEQVSKTPESGEYVPKGSFIIRGKRNYFKEVKMDVSIGLSLQVIGNADQKDQKGLILDNISGVIGGPKSAISKRAKYIVELEPGELNPNDVAKRIYRYFMKEIRDITKRSFVNHKPLVCDIPKKLFTQEDIANFMPPGNSRIITNFNL</sequence>
<reference evidence="2 3" key="1">
    <citation type="journal article" date="2019" name="Nat. Microbiol.">
        <title>Wide diversity of methane and short-chain alkane metabolisms in uncultured archaea.</title>
        <authorList>
            <person name="Borrel G."/>
            <person name="Adam P.S."/>
            <person name="McKay L.J."/>
            <person name="Chen L.X."/>
            <person name="Sierra-Garcia I.N."/>
            <person name="Sieber C.M."/>
            <person name="Letourneur Q."/>
            <person name="Ghozlane A."/>
            <person name="Andersen G.L."/>
            <person name="Li W.J."/>
            <person name="Hallam S.J."/>
            <person name="Muyzer G."/>
            <person name="de Oliveira V.M."/>
            <person name="Inskeep W.P."/>
            <person name="Banfield J.F."/>
            <person name="Gribaldo S."/>
        </authorList>
    </citation>
    <scope>NUCLEOTIDE SEQUENCE [LARGE SCALE GENOMIC DNA]</scope>
    <source>
        <strain evidence="2">NM1a</strain>
    </source>
</reference>
<dbReference type="Proteomes" id="UP000317158">
    <property type="component" value="Unassembled WGS sequence"/>
</dbReference>
<dbReference type="GO" id="GO:1990112">
    <property type="term" value="C:RQC complex"/>
    <property type="evidence" value="ECO:0007669"/>
    <property type="project" value="TreeGrafter"/>
</dbReference>
<evidence type="ECO:0000313" key="2">
    <source>
        <dbReference type="EMBL" id="RZN63877.1"/>
    </source>
</evidence>
<dbReference type="InterPro" id="IPR008532">
    <property type="entry name" value="NFACT_RNA-bd"/>
</dbReference>
<dbReference type="InterPro" id="IPR010979">
    <property type="entry name" value="Ribosomal_uS13-like_H2TH"/>
</dbReference>
<dbReference type="SUPFAM" id="SSF46946">
    <property type="entry name" value="S13-like H2TH domain"/>
    <property type="match status" value="1"/>
</dbReference>
<dbReference type="GO" id="GO:0000049">
    <property type="term" value="F:tRNA binding"/>
    <property type="evidence" value="ECO:0007669"/>
    <property type="project" value="TreeGrafter"/>
</dbReference>
<dbReference type="GO" id="GO:0043023">
    <property type="term" value="F:ribosomal large subunit binding"/>
    <property type="evidence" value="ECO:0007669"/>
    <property type="project" value="TreeGrafter"/>
</dbReference>
<dbReference type="GO" id="GO:0072344">
    <property type="term" value="P:rescue of stalled ribosome"/>
    <property type="evidence" value="ECO:0007669"/>
    <property type="project" value="TreeGrafter"/>
</dbReference>
<dbReference type="Gene3D" id="1.10.8.50">
    <property type="match status" value="1"/>
</dbReference>
<dbReference type="PROSITE" id="PS50159">
    <property type="entry name" value="RIBOSOMAL_S13_2"/>
    <property type="match status" value="1"/>
</dbReference>
<organism evidence="2 3">
    <name type="scientific">Methanoliparum thermophilum</name>
    <dbReference type="NCBI Taxonomy" id="2491083"/>
    <lineage>
        <taxon>Archaea</taxon>
        <taxon>Methanobacteriati</taxon>
        <taxon>Methanobacteriota</taxon>
        <taxon>Candidatus Methanoliparia</taxon>
        <taxon>Candidatus Methanoliparales</taxon>
        <taxon>Candidatus Methanoliparaceae</taxon>
        <taxon>Candidatus Methanoliparum</taxon>
    </lineage>
</organism>
<dbReference type="Pfam" id="PF05833">
    <property type="entry name" value="NFACT_N"/>
    <property type="match status" value="1"/>
</dbReference>
<comment type="caution">
    <text evidence="2">The sequence shown here is derived from an EMBL/GenBank/DDBJ whole genome shotgun (WGS) entry which is preliminary data.</text>
</comment>
<evidence type="ECO:0000313" key="3">
    <source>
        <dbReference type="Proteomes" id="UP000317158"/>
    </source>
</evidence>
<proteinExistence type="predicted"/>
<feature type="domain" description="NFACT RNA-binding" evidence="1">
    <location>
        <begin position="463"/>
        <end position="572"/>
    </location>
</feature>